<dbReference type="AlphaFoldDB" id="A0AAE3D0X1"/>
<dbReference type="Gene3D" id="1.10.150.20">
    <property type="entry name" value="5' to 3' exonuclease, C-terminal subdomain"/>
    <property type="match status" value="1"/>
</dbReference>
<reference evidence="2" key="1">
    <citation type="submission" date="2021-08" db="EMBL/GenBank/DDBJ databases">
        <title>Hoeflea bacterium WL0058 sp. nov., isolated from the sediment.</title>
        <authorList>
            <person name="Wang L."/>
            <person name="Zhang D."/>
        </authorList>
    </citation>
    <scope>NUCLEOTIDE SEQUENCE</scope>
    <source>
        <strain evidence="2">WL0058</strain>
    </source>
</reference>
<accession>A0AAE3D0X1</accession>
<dbReference type="RefSeq" id="WP_220229706.1">
    <property type="nucleotide sequence ID" value="NZ_JAICBX010000003.1"/>
</dbReference>
<keyword evidence="3" id="KW-1185">Reference proteome</keyword>
<feature type="compositionally biased region" description="Polar residues" evidence="1">
    <location>
        <begin position="87"/>
        <end position="111"/>
    </location>
</feature>
<evidence type="ECO:0000313" key="2">
    <source>
        <dbReference type="EMBL" id="MBW8638990.1"/>
    </source>
</evidence>
<evidence type="ECO:0008006" key="4">
    <source>
        <dbReference type="Google" id="ProtNLM"/>
    </source>
</evidence>
<sequence length="198" mass="20657">MQAAERLYITADKKRLVAEGDPAGAFLYAAPGDEIPDSAVDKFGLVDGKVFRTGAEKKRRDEGDDKSRKDGSDKDRKDGDNKDTQREGSSGTARKAPSTGSGTSAETSNVGVQPGSPQADDLTKIKGIGAKTAATLKAAEIDTFAKLAAIDPASPPEVDGLSASGKDWVSWQGQARILIVPVTEPAPGLTINTISQES</sequence>
<feature type="region of interest" description="Disordered" evidence="1">
    <location>
        <begin position="51"/>
        <end position="123"/>
    </location>
</feature>
<comment type="caution">
    <text evidence="2">The sequence shown here is derived from an EMBL/GenBank/DDBJ whole genome shotgun (WGS) entry which is preliminary data.</text>
</comment>
<name>A0AAE3D0X1_9HYPH</name>
<feature type="compositionally biased region" description="Basic and acidic residues" evidence="1">
    <location>
        <begin position="54"/>
        <end position="86"/>
    </location>
</feature>
<dbReference type="Proteomes" id="UP001196509">
    <property type="component" value="Unassembled WGS sequence"/>
</dbReference>
<organism evidence="2 3">
    <name type="scientific">Flavimaribacter sediminis</name>
    <dbReference type="NCBI Taxonomy" id="2865987"/>
    <lineage>
        <taxon>Bacteria</taxon>
        <taxon>Pseudomonadati</taxon>
        <taxon>Pseudomonadota</taxon>
        <taxon>Alphaproteobacteria</taxon>
        <taxon>Hyphomicrobiales</taxon>
        <taxon>Rhizobiaceae</taxon>
        <taxon>Flavimaribacter</taxon>
    </lineage>
</organism>
<evidence type="ECO:0000256" key="1">
    <source>
        <dbReference type="SAM" id="MobiDB-lite"/>
    </source>
</evidence>
<protein>
    <recommendedName>
        <fullName evidence="4">DUF4332 domain-containing protein</fullName>
    </recommendedName>
</protein>
<proteinExistence type="predicted"/>
<evidence type="ECO:0000313" key="3">
    <source>
        <dbReference type="Proteomes" id="UP001196509"/>
    </source>
</evidence>
<dbReference type="EMBL" id="JAICBX010000003">
    <property type="protein sequence ID" value="MBW8638990.1"/>
    <property type="molecule type" value="Genomic_DNA"/>
</dbReference>
<gene>
    <name evidence="2" type="ORF">K1W69_17470</name>
</gene>